<evidence type="ECO:0000256" key="4">
    <source>
        <dbReference type="ARBA" id="ARBA00022605"/>
    </source>
</evidence>
<evidence type="ECO:0000256" key="1">
    <source>
        <dbReference type="ARBA" id="ARBA00001633"/>
    </source>
</evidence>
<evidence type="ECO:0000256" key="7">
    <source>
        <dbReference type="ARBA" id="ARBA00023141"/>
    </source>
</evidence>
<dbReference type="Proteomes" id="UP000438760">
    <property type="component" value="Unassembled WGS sequence"/>
</dbReference>
<dbReference type="Pfam" id="PF00218">
    <property type="entry name" value="IGPS"/>
    <property type="match status" value="1"/>
</dbReference>
<dbReference type="PANTHER" id="PTHR22854:SF2">
    <property type="entry name" value="INDOLE-3-GLYCEROL-PHOSPHATE SYNTHASE"/>
    <property type="match status" value="1"/>
</dbReference>
<dbReference type="Gene3D" id="3.20.20.70">
    <property type="entry name" value="Aldolase class I"/>
    <property type="match status" value="1"/>
</dbReference>
<evidence type="ECO:0000256" key="5">
    <source>
        <dbReference type="ARBA" id="ARBA00022793"/>
    </source>
</evidence>
<comment type="pathway">
    <text evidence="2">Amino-acid biosynthesis; L-tryptophan biosynthesis; L-tryptophan from chorismate: step 4/5.</text>
</comment>
<dbReference type="GO" id="GO:0000162">
    <property type="term" value="P:L-tryptophan biosynthetic process"/>
    <property type="evidence" value="ECO:0007669"/>
    <property type="project" value="UniProtKB-UniPathway"/>
</dbReference>
<dbReference type="CDD" id="cd00331">
    <property type="entry name" value="IGPS"/>
    <property type="match status" value="1"/>
</dbReference>
<evidence type="ECO:0000256" key="8">
    <source>
        <dbReference type="ARBA" id="ARBA00023239"/>
    </source>
</evidence>
<dbReference type="PANTHER" id="PTHR22854">
    <property type="entry name" value="TRYPTOPHAN BIOSYNTHESIS PROTEIN"/>
    <property type="match status" value="1"/>
</dbReference>
<gene>
    <name evidence="10" type="primary">trpC</name>
    <name evidence="10" type="ORF">GJV76_00835</name>
</gene>
<comment type="caution">
    <text evidence="10">The sequence shown here is derived from an EMBL/GenBank/DDBJ whole genome shotgun (WGS) entry which is preliminary data.</text>
</comment>
<keyword evidence="6" id="KW-0822">Tryptophan biosynthesis</keyword>
<keyword evidence="5" id="KW-0210">Decarboxylase</keyword>
<evidence type="ECO:0000256" key="2">
    <source>
        <dbReference type="ARBA" id="ARBA00004696"/>
    </source>
</evidence>
<dbReference type="InterPro" id="IPR013798">
    <property type="entry name" value="Indole-3-glycerol_P_synth_dom"/>
</dbReference>
<dbReference type="EMBL" id="WMJX01000001">
    <property type="protein sequence ID" value="MTG96700.1"/>
    <property type="molecule type" value="Genomic_DNA"/>
</dbReference>
<protein>
    <recommendedName>
        <fullName evidence="3">indole-3-glycerol-phosphate synthase</fullName>
        <ecNumber evidence="3">4.1.1.48</ecNumber>
    </recommendedName>
</protein>
<reference evidence="10 11" key="1">
    <citation type="submission" date="2019-11" db="EMBL/GenBank/DDBJ databases">
        <title>Genome of Strain BIT-d1.</title>
        <authorList>
            <person name="Yang Y."/>
        </authorList>
    </citation>
    <scope>NUCLEOTIDE SEQUENCE [LARGE SCALE GENOMIC DNA]</scope>
    <source>
        <strain evidence="10 11">BIT-d1</strain>
    </source>
</reference>
<accession>A0A6I3LHS2</accession>
<sequence length="263" mass="29540">MKNILDTIKAQKIREVEHRKALITELELQNRPLFHREGISLVDKIKREHTPHIIAEFKRQSPSKGIIRPNADLLNITTGYQREGASAISVLNDSQFFGAQSDDFSTARVTLNVPLLQKDFIVDKYQITEAKSLGADVILLIAKLLPPEVIKQLTDYAHQLGLEVLLETHSETEIREHLSTEFDLIGINNRDLNTFSVDIDNSVALSQLLPNKAIKIAESGIDNASTISKLYQQGFSAFLIGEYFMRAPEPAIKLRETKQALAL</sequence>
<feature type="domain" description="Indole-3-glycerol phosphate synthase" evidence="9">
    <location>
        <begin position="5"/>
        <end position="255"/>
    </location>
</feature>
<comment type="catalytic activity">
    <reaction evidence="1">
        <text>1-(2-carboxyphenylamino)-1-deoxy-D-ribulose 5-phosphate + H(+) = (1S,2R)-1-C-(indol-3-yl)glycerol 3-phosphate + CO2 + H2O</text>
        <dbReference type="Rhea" id="RHEA:23476"/>
        <dbReference type="ChEBI" id="CHEBI:15377"/>
        <dbReference type="ChEBI" id="CHEBI:15378"/>
        <dbReference type="ChEBI" id="CHEBI:16526"/>
        <dbReference type="ChEBI" id="CHEBI:58613"/>
        <dbReference type="ChEBI" id="CHEBI:58866"/>
        <dbReference type="EC" id="4.1.1.48"/>
    </reaction>
</comment>
<dbReference type="FunFam" id="3.20.20.70:FF:000024">
    <property type="entry name" value="Indole-3-glycerol phosphate synthase"/>
    <property type="match status" value="1"/>
</dbReference>
<keyword evidence="4" id="KW-0028">Amino-acid biosynthesis</keyword>
<proteinExistence type="predicted"/>
<dbReference type="SUPFAM" id="SSF51366">
    <property type="entry name" value="Ribulose-phoshate binding barrel"/>
    <property type="match status" value="1"/>
</dbReference>
<evidence type="ECO:0000256" key="3">
    <source>
        <dbReference type="ARBA" id="ARBA00012362"/>
    </source>
</evidence>
<name>A0A6I3LHS2_9FLAO</name>
<organism evidence="10 11">
    <name type="scientific">Myroides albus</name>
    <dbReference type="NCBI Taxonomy" id="2562892"/>
    <lineage>
        <taxon>Bacteria</taxon>
        <taxon>Pseudomonadati</taxon>
        <taxon>Bacteroidota</taxon>
        <taxon>Flavobacteriia</taxon>
        <taxon>Flavobacteriales</taxon>
        <taxon>Flavobacteriaceae</taxon>
        <taxon>Myroides</taxon>
    </lineage>
</organism>
<evidence type="ECO:0000313" key="11">
    <source>
        <dbReference type="Proteomes" id="UP000438760"/>
    </source>
</evidence>
<keyword evidence="7" id="KW-0057">Aromatic amino acid biosynthesis</keyword>
<dbReference type="EC" id="4.1.1.48" evidence="3"/>
<dbReference type="NCBIfam" id="NF001377">
    <property type="entry name" value="PRK00278.2-4"/>
    <property type="match status" value="1"/>
</dbReference>
<dbReference type="GO" id="GO:0004425">
    <property type="term" value="F:indole-3-glycerol-phosphate synthase activity"/>
    <property type="evidence" value="ECO:0007669"/>
    <property type="project" value="UniProtKB-EC"/>
</dbReference>
<dbReference type="InterPro" id="IPR011060">
    <property type="entry name" value="RibuloseP-bd_barrel"/>
</dbReference>
<evidence type="ECO:0000313" key="10">
    <source>
        <dbReference type="EMBL" id="MTG96700.1"/>
    </source>
</evidence>
<keyword evidence="11" id="KW-1185">Reference proteome</keyword>
<dbReference type="OrthoDB" id="9804217at2"/>
<dbReference type="InterPro" id="IPR013785">
    <property type="entry name" value="Aldolase_TIM"/>
</dbReference>
<dbReference type="AlphaFoldDB" id="A0A6I3LHS2"/>
<dbReference type="GO" id="GO:0004640">
    <property type="term" value="F:phosphoribosylanthranilate isomerase activity"/>
    <property type="evidence" value="ECO:0007669"/>
    <property type="project" value="TreeGrafter"/>
</dbReference>
<dbReference type="UniPathway" id="UPA00035">
    <property type="reaction ID" value="UER00043"/>
</dbReference>
<dbReference type="InterPro" id="IPR045186">
    <property type="entry name" value="Indole-3-glycerol_P_synth"/>
</dbReference>
<evidence type="ECO:0000259" key="9">
    <source>
        <dbReference type="Pfam" id="PF00218"/>
    </source>
</evidence>
<dbReference type="RefSeq" id="WP_155090748.1">
    <property type="nucleotide sequence ID" value="NZ_CP102754.1"/>
</dbReference>
<evidence type="ECO:0000256" key="6">
    <source>
        <dbReference type="ARBA" id="ARBA00022822"/>
    </source>
</evidence>
<keyword evidence="8 10" id="KW-0456">Lyase</keyword>